<dbReference type="Gene3D" id="3.40.50.300">
    <property type="entry name" value="P-loop containing nucleotide triphosphate hydrolases"/>
    <property type="match status" value="1"/>
</dbReference>
<accession>A0ABY0IFL9</accession>
<reference evidence="2" key="1">
    <citation type="journal article" date="2019" name="Int. J. Syst. Evol. Microbiol.">
        <title>Halobacteriovorax valvorus sp. nov., a novel prokaryotic predator isolated from coastal seawater of China.</title>
        <authorList>
            <person name="Chen M.-X."/>
        </authorList>
    </citation>
    <scope>NUCLEOTIDE SEQUENCE [LARGE SCALE GENOMIC DNA]</scope>
    <source>
        <strain evidence="2">BL9</strain>
    </source>
</reference>
<evidence type="ECO:0000313" key="2">
    <source>
        <dbReference type="Proteomes" id="UP000443582"/>
    </source>
</evidence>
<organism evidence="1 2">
    <name type="scientific">Halobacteriovorax vibrionivorans</name>
    <dbReference type="NCBI Taxonomy" id="2152716"/>
    <lineage>
        <taxon>Bacteria</taxon>
        <taxon>Pseudomonadati</taxon>
        <taxon>Bdellovibrionota</taxon>
        <taxon>Bacteriovoracia</taxon>
        <taxon>Bacteriovoracales</taxon>
        <taxon>Halobacteriovoraceae</taxon>
        <taxon>Halobacteriovorax</taxon>
    </lineage>
</organism>
<dbReference type="Pfam" id="PF13481">
    <property type="entry name" value="AAA_25"/>
    <property type="match status" value="1"/>
</dbReference>
<dbReference type="EMBL" id="QDKL01000002">
    <property type="protein sequence ID" value="RZF21733.1"/>
    <property type="molecule type" value="Genomic_DNA"/>
</dbReference>
<sequence>MGTLKDNIRILVQKMEFTMKHMKSVKDIRFMLDEEVLKPKEQIKRHSLDQIQIKEPKEEFKTKYKFLKAHKGFQRGHTHVFLGRTNKGKSALVQSLACENIVRGQNTLLFLSEGEKGDVKRRIDTMLSLKYKSVEERNRIMRSLILIDESDLDQATIHDPQSWVASLFKFVKEYEIDLAYIDNFSTCSFGDSSPEIQANFMKTLCATTQRYQIALIGVVHQAKSVAPDKELTIEDIRANSAFMNSPSFVYALNNFCNYKDQSKRVLSILKSRLDGDIIGNYYDLSYKKYKNEGFYVKDQQIDNKIAKELFFRNKSQRFTTKSFQKSW</sequence>
<dbReference type="Proteomes" id="UP000443582">
    <property type="component" value="Unassembled WGS sequence"/>
</dbReference>
<keyword evidence="2" id="KW-1185">Reference proteome</keyword>
<comment type="caution">
    <text evidence="1">The sequence shown here is derived from an EMBL/GenBank/DDBJ whole genome shotgun (WGS) entry which is preliminary data.</text>
</comment>
<protein>
    <recommendedName>
        <fullName evidence="3">SF4 helicase domain-containing protein</fullName>
    </recommendedName>
</protein>
<evidence type="ECO:0008006" key="3">
    <source>
        <dbReference type="Google" id="ProtNLM"/>
    </source>
</evidence>
<gene>
    <name evidence="1" type="ORF">DAY19_08570</name>
</gene>
<proteinExistence type="predicted"/>
<dbReference type="SUPFAM" id="SSF52540">
    <property type="entry name" value="P-loop containing nucleoside triphosphate hydrolases"/>
    <property type="match status" value="1"/>
</dbReference>
<evidence type="ECO:0000313" key="1">
    <source>
        <dbReference type="EMBL" id="RZF21733.1"/>
    </source>
</evidence>
<dbReference type="InterPro" id="IPR027417">
    <property type="entry name" value="P-loop_NTPase"/>
</dbReference>
<name>A0ABY0IFL9_9BACT</name>